<reference evidence="3" key="1">
    <citation type="submission" date="2020-11" db="EMBL/GenBank/DDBJ databases">
        <authorList>
            <consortium name="DOE Joint Genome Institute"/>
            <person name="Ahrendt S."/>
            <person name="Riley R."/>
            <person name="Andreopoulos W."/>
            <person name="Labutti K."/>
            <person name="Pangilinan J."/>
            <person name="Ruiz-Duenas F.J."/>
            <person name="Barrasa J.M."/>
            <person name="Sanchez-Garcia M."/>
            <person name="Camarero S."/>
            <person name="Miyauchi S."/>
            <person name="Serrano A."/>
            <person name="Linde D."/>
            <person name="Babiker R."/>
            <person name="Drula E."/>
            <person name="Ayuso-Fernandez I."/>
            <person name="Pacheco R."/>
            <person name="Padilla G."/>
            <person name="Ferreira P."/>
            <person name="Barriuso J."/>
            <person name="Kellner H."/>
            <person name="Castanera R."/>
            <person name="Alfaro M."/>
            <person name="Ramirez L."/>
            <person name="Pisabarro A.G."/>
            <person name="Kuo A."/>
            <person name="Tritt A."/>
            <person name="Lipzen A."/>
            <person name="He G."/>
            <person name="Yan M."/>
            <person name="Ng V."/>
            <person name="Cullen D."/>
            <person name="Martin F."/>
            <person name="Rosso M.-N."/>
            <person name="Henrissat B."/>
            <person name="Hibbett D."/>
            <person name="Martinez A.T."/>
            <person name="Grigoriev I.V."/>
        </authorList>
    </citation>
    <scope>NUCLEOTIDE SEQUENCE</scope>
    <source>
        <strain evidence="3">AH 40177</strain>
    </source>
</reference>
<keyword evidence="1" id="KW-0812">Transmembrane</keyword>
<comment type="caution">
    <text evidence="3">The sequence shown here is derived from an EMBL/GenBank/DDBJ whole genome shotgun (WGS) entry which is preliminary data.</text>
</comment>
<evidence type="ECO:0000259" key="2">
    <source>
        <dbReference type="Pfam" id="PF20151"/>
    </source>
</evidence>
<organism evidence="3 4">
    <name type="scientific">Rhodocollybia butyracea</name>
    <dbReference type="NCBI Taxonomy" id="206335"/>
    <lineage>
        <taxon>Eukaryota</taxon>
        <taxon>Fungi</taxon>
        <taxon>Dikarya</taxon>
        <taxon>Basidiomycota</taxon>
        <taxon>Agaricomycotina</taxon>
        <taxon>Agaricomycetes</taxon>
        <taxon>Agaricomycetidae</taxon>
        <taxon>Agaricales</taxon>
        <taxon>Marasmiineae</taxon>
        <taxon>Omphalotaceae</taxon>
        <taxon>Rhodocollybia</taxon>
    </lineage>
</organism>
<feature type="transmembrane region" description="Helical" evidence="1">
    <location>
        <begin position="23"/>
        <end position="45"/>
    </location>
</feature>
<sequence>MSSSQIPPAALQEIFSELSSGRIAISAGYAAATLTLYDLLLTLSSEATKMWQPKKTLVFPLFLTLRYATILYQITFSMSFFLPFTSSKGYKPPVDVIQISGTNSTL</sequence>
<dbReference type="EMBL" id="JADNRY010000027">
    <property type="protein sequence ID" value="KAF9072032.1"/>
    <property type="molecule type" value="Genomic_DNA"/>
</dbReference>
<dbReference type="AlphaFoldDB" id="A0A9P5UAH5"/>
<evidence type="ECO:0000256" key="1">
    <source>
        <dbReference type="SAM" id="Phobius"/>
    </source>
</evidence>
<feature type="domain" description="DUF6533" evidence="2">
    <location>
        <begin position="30"/>
        <end position="71"/>
    </location>
</feature>
<feature type="transmembrane region" description="Helical" evidence="1">
    <location>
        <begin position="57"/>
        <end position="82"/>
    </location>
</feature>
<evidence type="ECO:0000313" key="3">
    <source>
        <dbReference type="EMBL" id="KAF9072032.1"/>
    </source>
</evidence>
<gene>
    <name evidence="3" type="ORF">BDP27DRAFT_1418394</name>
</gene>
<evidence type="ECO:0000313" key="4">
    <source>
        <dbReference type="Proteomes" id="UP000772434"/>
    </source>
</evidence>
<dbReference type="OrthoDB" id="3060195at2759"/>
<protein>
    <recommendedName>
        <fullName evidence="2">DUF6533 domain-containing protein</fullName>
    </recommendedName>
</protein>
<accession>A0A9P5UAH5</accession>
<keyword evidence="1" id="KW-0472">Membrane</keyword>
<proteinExistence type="predicted"/>
<dbReference type="Pfam" id="PF20151">
    <property type="entry name" value="DUF6533"/>
    <property type="match status" value="1"/>
</dbReference>
<keyword evidence="4" id="KW-1185">Reference proteome</keyword>
<dbReference type="InterPro" id="IPR045340">
    <property type="entry name" value="DUF6533"/>
</dbReference>
<dbReference type="Proteomes" id="UP000772434">
    <property type="component" value="Unassembled WGS sequence"/>
</dbReference>
<keyword evidence="1" id="KW-1133">Transmembrane helix</keyword>
<name>A0A9P5UAH5_9AGAR</name>